<dbReference type="GO" id="GO:0009401">
    <property type="term" value="P:phosphoenolpyruvate-dependent sugar phosphotransferase system"/>
    <property type="evidence" value="ECO:0007669"/>
    <property type="project" value="UniProtKB-KW"/>
</dbReference>
<evidence type="ECO:0000256" key="3">
    <source>
        <dbReference type="ARBA" id="ARBA00002728"/>
    </source>
</evidence>
<dbReference type="PRINTS" id="PR01736">
    <property type="entry name" value="PHPHTRNFRASE"/>
</dbReference>
<dbReference type="InterPro" id="IPR006318">
    <property type="entry name" value="PTS_EI-like"/>
</dbReference>
<evidence type="ECO:0000256" key="19">
    <source>
        <dbReference type="PIRSR" id="PIRSR000732-2"/>
    </source>
</evidence>
<dbReference type="InterPro" id="IPR018274">
    <property type="entry name" value="PEP_util_AS"/>
</dbReference>
<feature type="binding site" evidence="19">
    <location>
        <position position="297"/>
    </location>
    <ligand>
        <name>phosphoenolpyruvate</name>
        <dbReference type="ChEBI" id="CHEBI:58702"/>
    </ligand>
</feature>
<evidence type="ECO:0000256" key="13">
    <source>
        <dbReference type="ARBA" id="ARBA00022723"/>
    </source>
</evidence>
<keyword evidence="10 17" id="KW-0762">Sugar transport</keyword>
<evidence type="ECO:0000256" key="16">
    <source>
        <dbReference type="ARBA" id="ARBA00033235"/>
    </source>
</evidence>
<evidence type="ECO:0000256" key="5">
    <source>
        <dbReference type="ARBA" id="ARBA00007837"/>
    </source>
</evidence>
<dbReference type="NCBIfam" id="TIGR01417">
    <property type="entry name" value="PTS_I_fam"/>
    <property type="match status" value="1"/>
</dbReference>
<feature type="binding site" evidence="19">
    <location>
        <begin position="455"/>
        <end position="456"/>
    </location>
    <ligand>
        <name>phosphoenolpyruvate</name>
        <dbReference type="ChEBI" id="CHEBI:58702"/>
    </ligand>
</feature>
<dbReference type="InterPro" id="IPR040442">
    <property type="entry name" value="Pyrv_kinase-like_dom_sf"/>
</dbReference>
<evidence type="ECO:0000256" key="12">
    <source>
        <dbReference type="ARBA" id="ARBA00022683"/>
    </source>
</evidence>
<dbReference type="PANTHER" id="PTHR46244">
    <property type="entry name" value="PHOSPHOENOLPYRUVATE-PROTEIN PHOSPHOTRANSFERASE"/>
    <property type="match status" value="1"/>
</dbReference>
<comment type="subcellular location">
    <subcellularLocation>
        <location evidence="4 17">Cytoplasm</location>
    </subcellularLocation>
</comment>
<evidence type="ECO:0000313" key="24">
    <source>
        <dbReference type="EMBL" id="KPV43744.1"/>
    </source>
</evidence>
<dbReference type="Pfam" id="PF05524">
    <property type="entry name" value="PEP-utilisers_N"/>
    <property type="match status" value="1"/>
</dbReference>
<dbReference type="InterPro" id="IPR024692">
    <property type="entry name" value="PTS_EI"/>
</dbReference>
<dbReference type="GO" id="GO:0016301">
    <property type="term" value="F:kinase activity"/>
    <property type="evidence" value="ECO:0007669"/>
    <property type="project" value="UniProtKB-KW"/>
</dbReference>
<dbReference type="Gene3D" id="1.10.274.10">
    <property type="entry name" value="PtsI, HPr-binding domain"/>
    <property type="match status" value="1"/>
</dbReference>
<dbReference type="GO" id="GO:0008965">
    <property type="term" value="F:phosphoenolpyruvate-protein phosphotransferase activity"/>
    <property type="evidence" value="ECO:0007669"/>
    <property type="project" value="UniProtKB-EC"/>
</dbReference>
<organism evidence="24 25">
    <name type="scientific">Alicyclobacillus ferrooxydans</name>
    <dbReference type="NCBI Taxonomy" id="471514"/>
    <lineage>
        <taxon>Bacteria</taxon>
        <taxon>Bacillati</taxon>
        <taxon>Bacillota</taxon>
        <taxon>Bacilli</taxon>
        <taxon>Bacillales</taxon>
        <taxon>Alicyclobacillaceae</taxon>
        <taxon>Alicyclobacillus</taxon>
    </lineage>
</organism>
<keyword evidence="12 17" id="KW-0598">Phosphotransferase system</keyword>
<keyword evidence="15 17" id="KW-0460">Magnesium</keyword>
<dbReference type="Pfam" id="PF02896">
    <property type="entry name" value="PEP-utilizers_C"/>
    <property type="match status" value="1"/>
</dbReference>
<comment type="function">
    <text evidence="3 17">General (non sugar-specific) component of the phosphoenolpyruvate-dependent sugar phosphotransferase system (sugar PTS). This major carbohydrate active-transport system catalyzes the phosphorylation of incoming sugar substrates concomitantly with their translocation across the cell membrane. Enzyme I transfers the phosphoryl group from phosphoenolpyruvate (PEP) to the phosphoryl carrier protein (HPr).</text>
</comment>
<dbReference type="InterPro" id="IPR036637">
    <property type="entry name" value="Phosphohistidine_dom_sf"/>
</dbReference>
<evidence type="ECO:0000256" key="20">
    <source>
        <dbReference type="PIRSR" id="PIRSR000732-3"/>
    </source>
</evidence>
<keyword evidence="24" id="KW-0670">Pyruvate</keyword>
<feature type="active site" description="Tele-phosphohistidine intermediate" evidence="18">
    <location>
        <position position="190"/>
    </location>
</feature>
<feature type="domain" description="Phosphotransferase system enzyme I N-terminal" evidence="23">
    <location>
        <begin position="6"/>
        <end position="127"/>
    </location>
</feature>
<evidence type="ECO:0000256" key="9">
    <source>
        <dbReference type="ARBA" id="ARBA00022490"/>
    </source>
</evidence>
<dbReference type="Proteomes" id="UP000050482">
    <property type="component" value="Unassembled WGS sequence"/>
</dbReference>
<dbReference type="AlphaFoldDB" id="A0A0P9EKQ7"/>
<feature type="binding site" evidence="19">
    <location>
        <position position="333"/>
    </location>
    <ligand>
        <name>phosphoenolpyruvate</name>
        <dbReference type="ChEBI" id="CHEBI:58702"/>
    </ligand>
</feature>
<dbReference type="InterPro" id="IPR000121">
    <property type="entry name" value="PEP_util_C"/>
</dbReference>
<comment type="cofactor">
    <cofactor evidence="2 17 20">
        <name>Mg(2+)</name>
        <dbReference type="ChEBI" id="CHEBI:18420"/>
    </cofactor>
</comment>
<feature type="binding site" evidence="19">
    <location>
        <position position="466"/>
    </location>
    <ligand>
        <name>phosphoenolpyruvate</name>
        <dbReference type="ChEBI" id="CHEBI:58702"/>
    </ligand>
</feature>
<evidence type="ECO:0000256" key="17">
    <source>
        <dbReference type="PIRNR" id="PIRNR000732"/>
    </source>
</evidence>
<keyword evidence="8 17" id="KW-0813">Transport</keyword>
<dbReference type="InterPro" id="IPR023151">
    <property type="entry name" value="PEP_util_CS"/>
</dbReference>
<dbReference type="Pfam" id="PF00391">
    <property type="entry name" value="PEP-utilizers"/>
    <property type="match status" value="1"/>
</dbReference>
<keyword evidence="9 17" id="KW-0963">Cytoplasm</keyword>
<dbReference type="InterPro" id="IPR015813">
    <property type="entry name" value="Pyrv/PenolPyrv_kinase-like_dom"/>
</dbReference>
<accession>A0A0P9EKQ7</accession>
<evidence type="ECO:0000256" key="2">
    <source>
        <dbReference type="ARBA" id="ARBA00001946"/>
    </source>
</evidence>
<dbReference type="PROSITE" id="PS00742">
    <property type="entry name" value="PEP_ENZYMES_2"/>
    <property type="match status" value="1"/>
</dbReference>
<protein>
    <recommendedName>
        <fullName evidence="7 17">Phosphoenolpyruvate-protein phosphotransferase</fullName>
        <ecNumber evidence="6 17">2.7.3.9</ecNumber>
    </recommendedName>
    <alternativeName>
        <fullName evidence="16 17">Phosphotransferase system, enzyme I</fullName>
    </alternativeName>
</protein>
<evidence type="ECO:0000259" key="21">
    <source>
        <dbReference type="Pfam" id="PF00391"/>
    </source>
</evidence>
<dbReference type="SUPFAM" id="SSF51621">
    <property type="entry name" value="Phosphoenolpyruvate/pyruvate domain"/>
    <property type="match status" value="1"/>
</dbReference>
<feature type="active site" description="Proton donor" evidence="18">
    <location>
        <position position="503"/>
    </location>
</feature>
<reference evidence="24 25" key="1">
    <citation type="submission" date="2015-09" db="EMBL/GenBank/DDBJ databases">
        <title>Draft genome sequence of Alicyclobacillus ferrooxydans DSM 22381.</title>
        <authorList>
            <person name="Hemp J."/>
        </authorList>
    </citation>
    <scope>NUCLEOTIDE SEQUENCE [LARGE SCALE GENOMIC DNA]</scope>
    <source>
        <strain evidence="24 25">TC-34</strain>
    </source>
</reference>
<evidence type="ECO:0000256" key="1">
    <source>
        <dbReference type="ARBA" id="ARBA00000683"/>
    </source>
</evidence>
<comment type="caution">
    <text evidence="24">The sequence shown here is derived from an EMBL/GenBank/DDBJ whole genome shotgun (WGS) entry which is preliminary data.</text>
</comment>
<dbReference type="PROSITE" id="PS00370">
    <property type="entry name" value="PEP_ENZYMES_PHOS_SITE"/>
    <property type="match status" value="1"/>
</dbReference>
<dbReference type="GO" id="GO:0005737">
    <property type="term" value="C:cytoplasm"/>
    <property type="evidence" value="ECO:0007669"/>
    <property type="project" value="UniProtKB-SubCell"/>
</dbReference>
<dbReference type="InterPro" id="IPR008731">
    <property type="entry name" value="PTS_EIN"/>
</dbReference>
<dbReference type="STRING" id="471514.AN477_10135"/>
<evidence type="ECO:0000313" key="25">
    <source>
        <dbReference type="Proteomes" id="UP000050482"/>
    </source>
</evidence>
<evidence type="ECO:0000256" key="7">
    <source>
        <dbReference type="ARBA" id="ARBA00016544"/>
    </source>
</evidence>
<dbReference type="Gene3D" id="3.20.20.60">
    <property type="entry name" value="Phosphoenolpyruvate-binding domains"/>
    <property type="match status" value="1"/>
</dbReference>
<evidence type="ECO:0000259" key="23">
    <source>
        <dbReference type="Pfam" id="PF05524"/>
    </source>
</evidence>
<evidence type="ECO:0000256" key="10">
    <source>
        <dbReference type="ARBA" id="ARBA00022597"/>
    </source>
</evidence>
<evidence type="ECO:0000256" key="8">
    <source>
        <dbReference type="ARBA" id="ARBA00022448"/>
    </source>
</evidence>
<name>A0A0P9EKQ7_9BACL</name>
<dbReference type="RefSeq" id="WP_054969043.1">
    <property type="nucleotide sequence ID" value="NZ_LJCO01000045.1"/>
</dbReference>
<gene>
    <name evidence="24" type="ORF">AN477_10135</name>
</gene>
<keyword evidence="11 17" id="KW-0808">Transferase</keyword>
<dbReference type="EMBL" id="LJCO01000045">
    <property type="protein sequence ID" value="KPV43744.1"/>
    <property type="molecule type" value="Genomic_DNA"/>
</dbReference>
<evidence type="ECO:0000256" key="6">
    <source>
        <dbReference type="ARBA" id="ARBA00012232"/>
    </source>
</evidence>
<dbReference type="GO" id="GO:0046872">
    <property type="term" value="F:metal ion binding"/>
    <property type="evidence" value="ECO:0007669"/>
    <property type="project" value="UniProtKB-KW"/>
</dbReference>
<evidence type="ECO:0000256" key="4">
    <source>
        <dbReference type="ARBA" id="ARBA00004496"/>
    </source>
</evidence>
<dbReference type="SUPFAM" id="SSF47831">
    <property type="entry name" value="Enzyme I of the PEP:sugar phosphotransferase system HPr-binding (sub)domain"/>
    <property type="match status" value="1"/>
</dbReference>
<dbReference type="OrthoDB" id="9765468at2"/>
<evidence type="ECO:0000256" key="15">
    <source>
        <dbReference type="ARBA" id="ARBA00022842"/>
    </source>
</evidence>
<keyword evidence="25" id="KW-1185">Reference proteome</keyword>
<dbReference type="PIRSF" id="PIRSF000732">
    <property type="entry name" value="PTS_enzyme_I"/>
    <property type="match status" value="1"/>
</dbReference>
<comment type="similarity">
    <text evidence="5 17">Belongs to the PEP-utilizing enzyme family.</text>
</comment>
<dbReference type="PANTHER" id="PTHR46244:SF3">
    <property type="entry name" value="PHOSPHOENOLPYRUVATE-PROTEIN PHOSPHOTRANSFERASE"/>
    <property type="match status" value="1"/>
</dbReference>
<dbReference type="InterPro" id="IPR036618">
    <property type="entry name" value="PtsI_HPr-bd_sf"/>
</dbReference>
<dbReference type="Gene3D" id="3.50.30.10">
    <property type="entry name" value="Phosphohistidine domain"/>
    <property type="match status" value="1"/>
</dbReference>
<feature type="domain" description="PEP-utilising enzyme mobile" evidence="21">
    <location>
        <begin position="156"/>
        <end position="226"/>
    </location>
</feature>
<keyword evidence="13 17" id="KW-0479">Metal-binding</keyword>
<feature type="binding site" evidence="20">
    <location>
        <position position="432"/>
    </location>
    <ligand>
        <name>Mg(2+)</name>
        <dbReference type="ChEBI" id="CHEBI:18420"/>
    </ligand>
</feature>
<dbReference type="InterPro" id="IPR008279">
    <property type="entry name" value="PEP-util_enz_mobile_dom"/>
</dbReference>
<evidence type="ECO:0000259" key="22">
    <source>
        <dbReference type="Pfam" id="PF02896"/>
    </source>
</evidence>
<keyword evidence="14 17" id="KW-0418">Kinase</keyword>
<dbReference type="PATRIC" id="fig|471514.4.peg.5074"/>
<evidence type="ECO:0000256" key="14">
    <source>
        <dbReference type="ARBA" id="ARBA00022777"/>
    </source>
</evidence>
<comment type="catalytic activity">
    <reaction evidence="1 17">
        <text>L-histidyl-[protein] + phosphoenolpyruvate = N(pros)-phospho-L-histidyl-[protein] + pyruvate</text>
        <dbReference type="Rhea" id="RHEA:23880"/>
        <dbReference type="Rhea" id="RHEA-COMP:9745"/>
        <dbReference type="Rhea" id="RHEA-COMP:9746"/>
        <dbReference type="ChEBI" id="CHEBI:15361"/>
        <dbReference type="ChEBI" id="CHEBI:29979"/>
        <dbReference type="ChEBI" id="CHEBI:58702"/>
        <dbReference type="ChEBI" id="CHEBI:64837"/>
        <dbReference type="EC" id="2.7.3.9"/>
    </reaction>
</comment>
<proteinExistence type="inferred from homology"/>
<evidence type="ECO:0000256" key="11">
    <source>
        <dbReference type="ARBA" id="ARBA00022679"/>
    </source>
</evidence>
<sequence>MGQQKTGVAASPGIAVGKAKVYSSHTVHTPQYQVDDTAAEIERFTRAVSASADDLLSLEAKVSAELGPDEAKLMEAHRLILQDPEFTGSVTSHIETDAINAEAALRVVSDSLIALFESMDNEYMRGRAADIADITSRVMAQLLGLDYGFNAGNDTDMILVAKDLHPSDTVQLDLSRVKGFVTDVGGRTSHTAIMARTRGIPAIVGLGDVSETVSDGTPLIVDGSNGLLIVNPSNEEVARYLEQAQIDAARAEQLHALIHESSVTLDGHQVELAANIGVPGDAVIGVAHGAEGVGLFRSEFLFMNRDSLPSEEEQFQAYQEAVQTLDGKPVIIRTMDIGGDKSLDYLQLPAELNPFLGYRAIRISLDREDMFKTQLRAILRASHYGRVKVMYPMIATRDEVVAANEVLEAAKQELRSEGIPFDEDMEVGIMVEIPAAAIAADQLAEVVDFFSIGTNDLIQYTMACDRMNEKVSYLYQPYHPSILRLVKMVIDAAHQHGKWAGMCGEMAGDLNIVPVLVGLGIDELSMSPPSILPVREQIRQSRFEDLQELAAEALRQSTSDAVKNLVVQATD</sequence>
<dbReference type="EC" id="2.7.3.9" evidence="6 17"/>
<evidence type="ECO:0000256" key="18">
    <source>
        <dbReference type="PIRSR" id="PIRSR000732-1"/>
    </source>
</evidence>
<dbReference type="InterPro" id="IPR050499">
    <property type="entry name" value="PEP-utilizing_PTS_enzyme"/>
</dbReference>
<feature type="domain" description="PEP-utilising enzyme C-terminal" evidence="22">
    <location>
        <begin position="254"/>
        <end position="541"/>
    </location>
</feature>
<dbReference type="SUPFAM" id="SSF52009">
    <property type="entry name" value="Phosphohistidine domain"/>
    <property type="match status" value="1"/>
</dbReference>
<feature type="binding site" evidence="20">
    <location>
        <position position="456"/>
    </location>
    <ligand>
        <name>Mg(2+)</name>
        <dbReference type="ChEBI" id="CHEBI:18420"/>
    </ligand>
</feature>